<organism evidence="12 13">
    <name type="scientific">Aerococcus kribbianus</name>
    <dbReference type="NCBI Taxonomy" id="2999064"/>
    <lineage>
        <taxon>Bacteria</taxon>
        <taxon>Bacillati</taxon>
        <taxon>Bacillota</taxon>
        <taxon>Bacilli</taxon>
        <taxon>Lactobacillales</taxon>
        <taxon>Aerococcaceae</taxon>
        <taxon>Aerococcus</taxon>
    </lineage>
</organism>
<dbReference type="GO" id="GO:0043590">
    <property type="term" value="C:bacterial nucleoid"/>
    <property type="evidence" value="ECO:0007669"/>
    <property type="project" value="TreeGrafter"/>
</dbReference>
<evidence type="ECO:0000256" key="10">
    <source>
        <dbReference type="SAM" id="Coils"/>
    </source>
</evidence>
<comment type="function">
    <text evidence="1 9">May be involved in recombinational repair of damaged DNA.</text>
</comment>
<evidence type="ECO:0000256" key="6">
    <source>
        <dbReference type="ARBA" id="ARBA00022840"/>
    </source>
</evidence>
<evidence type="ECO:0000313" key="13">
    <source>
        <dbReference type="Proteomes" id="UP001146670"/>
    </source>
</evidence>
<accession>A0A9X3FMK6</accession>
<name>A0A9X3FMK6_9LACT</name>
<dbReference type="GO" id="GO:0009432">
    <property type="term" value="P:SOS response"/>
    <property type="evidence" value="ECO:0007669"/>
    <property type="project" value="TreeGrafter"/>
</dbReference>
<dbReference type="Pfam" id="PF02463">
    <property type="entry name" value="SMC_N"/>
    <property type="match status" value="1"/>
</dbReference>
<dbReference type="Proteomes" id="UP001146670">
    <property type="component" value="Unassembled WGS sequence"/>
</dbReference>
<keyword evidence="6" id="KW-0067">ATP-binding</keyword>
<evidence type="ECO:0000256" key="8">
    <source>
        <dbReference type="ARBA" id="ARBA00033408"/>
    </source>
</evidence>
<sequence>MLQVLEIKNFAIINQVAIDFSEGMTVLTGETGAGKSIIIDAIGQLMGGRGSTDFIRYGEDKYQLRGTFFMPDINEEGRAFLEDNDIPFDDQQLLIQRELNQTGKNVIKVNGVSLTVSLLKLLGQFIVDIHGQNEHQSLMQASRHIHLLDAFAQETAPQVYTDYKVSYEAYRDSKEAREKASLNDQETAQRMDLLAYQINEIDQSQIQIGEESQLNEERQQMRNYEKLVQALNASNQILTDQEVNVLDLLANVINELASISSIDDQYENAYDQANSAYYSLQDLASSLRASQDSLYYDPQRLDDIEARLQLYSQLKRKYGPDDKAILAFRNQAQVELEKLENLDSYQTDLEAKYQEAKEKVLAQGQKLHQVREKVAQQLNQAINHELAALYMEKAEFKVAIQMGDTIHANGLDQVEFLIKSNVGEPFKALAKTASGGELSRLMLAMKTVLQSQQNVTAIIFDEVDTGVSGRVAQAIANKMAEIAFHAQVLCISHLPQVAAMADHHLHIQKREDKERTVTEVKELTSKQRVGEIAQMTAGTQLTQHSLEAASELLDYSEEFKAKRR</sequence>
<comment type="similarity">
    <text evidence="2 9">Belongs to the RecN family.</text>
</comment>
<keyword evidence="5 9" id="KW-0227">DNA damage</keyword>
<dbReference type="PIRSF" id="PIRSF003128">
    <property type="entry name" value="RecN"/>
    <property type="match status" value="1"/>
</dbReference>
<proteinExistence type="inferred from homology"/>
<dbReference type="FunFam" id="3.40.50.300:FF:000356">
    <property type="entry name" value="DNA repair protein RecN"/>
    <property type="match status" value="1"/>
</dbReference>
<evidence type="ECO:0000256" key="2">
    <source>
        <dbReference type="ARBA" id="ARBA00009441"/>
    </source>
</evidence>
<gene>
    <name evidence="12" type="primary">recN</name>
    <name evidence="12" type="ORF">OW157_01800</name>
</gene>
<evidence type="ECO:0000256" key="1">
    <source>
        <dbReference type="ARBA" id="ARBA00003618"/>
    </source>
</evidence>
<dbReference type="InterPro" id="IPR027417">
    <property type="entry name" value="P-loop_NTPase"/>
</dbReference>
<dbReference type="GO" id="GO:0006310">
    <property type="term" value="P:DNA recombination"/>
    <property type="evidence" value="ECO:0007669"/>
    <property type="project" value="InterPro"/>
</dbReference>
<keyword evidence="13" id="KW-1185">Reference proteome</keyword>
<evidence type="ECO:0000256" key="9">
    <source>
        <dbReference type="PIRNR" id="PIRNR003128"/>
    </source>
</evidence>
<dbReference type="FunFam" id="3.40.50.300:FF:000319">
    <property type="entry name" value="DNA repair protein RecN"/>
    <property type="match status" value="1"/>
</dbReference>
<dbReference type="AlphaFoldDB" id="A0A9X3FMK6"/>
<comment type="caution">
    <text evidence="12">The sequence shown here is derived from an EMBL/GenBank/DDBJ whole genome shotgun (WGS) entry which is preliminary data.</text>
</comment>
<dbReference type="Gene3D" id="3.40.50.300">
    <property type="entry name" value="P-loop containing nucleotide triphosphate hydrolases"/>
    <property type="match status" value="2"/>
</dbReference>
<dbReference type="InterPro" id="IPR004604">
    <property type="entry name" value="DNA_recomb/repair_RecN"/>
</dbReference>
<dbReference type="GO" id="GO:0005524">
    <property type="term" value="F:ATP binding"/>
    <property type="evidence" value="ECO:0007669"/>
    <property type="project" value="UniProtKB-KW"/>
</dbReference>
<dbReference type="GO" id="GO:0006281">
    <property type="term" value="P:DNA repair"/>
    <property type="evidence" value="ECO:0007669"/>
    <property type="project" value="UniProtKB-KW"/>
</dbReference>
<dbReference type="InterPro" id="IPR003395">
    <property type="entry name" value="RecF/RecN/SMC_N"/>
</dbReference>
<keyword evidence="10" id="KW-0175">Coiled coil</keyword>
<reference evidence="12" key="1">
    <citation type="submission" date="2022-12" db="EMBL/GenBank/DDBJ databases">
        <title>Description and comparative metabolic analysis of Aerococcus sp. nov., isolated from the feces of a pig.</title>
        <authorList>
            <person name="Chang Y.-H."/>
        </authorList>
    </citation>
    <scope>NUCLEOTIDE SEQUENCE</scope>
    <source>
        <strain evidence="12">YH-aer222</strain>
    </source>
</reference>
<dbReference type="RefSeq" id="WP_268751620.1">
    <property type="nucleotide sequence ID" value="NZ_JAPRFQ010000001.1"/>
</dbReference>
<keyword evidence="4" id="KW-0547">Nucleotide-binding</keyword>
<keyword evidence="7 9" id="KW-0234">DNA repair</keyword>
<dbReference type="PANTHER" id="PTHR11059">
    <property type="entry name" value="DNA REPAIR PROTEIN RECN"/>
    <property type="match status" value="1"/>
</dbReference>
<dbReference type="PANTHER" id="PTHR11059:SF0">
    <property type="entry name" value="DNA REPAIR PROTEIN RECN"/>
    <property type="match status" value="1"/>
</dbReference>
<feature type="coiled-coil region" evidence="10">
    <location>
        <begin position="214"/>
        <end position="241"/>
    </location>
</feature>
<evidence type="ECO:0000259" key="11">
    <source>
        <dbReference type="Pfam" id="PF02463"/>
    </source>
</evidence>
<evidence type="ECO:0000256" key="5">
    <source>
        <dbReference type="ARBA" id="ARBA00022763"/>
    </source>
</evidence>
<feature type="domain" description="RecF/RecN/SMC N-terminal" evidence="11">
    <location>
        <begin position="2"/>
        <end position="514"/>
    </location>
</feature>
<evidence type="ECO:0000256" key="3">
    <source>
        <dbReference type="ARBA" id="ARBA00021315"/>
    </source>
</evidence>
<evidence type="ECO:0000313" key="12">
    <source>
        <dbReference type="EMBL" id="MCZ0725297.1"/>
    </source>
</evidence>
<dbReference type="NCBIfam" id="TIGR00634">
    <property type="entry name" value="recN"/>
    <property type="match status" value="1"/>
</dbReference>
<dbReference type="EMBL" id="JAPRFR010000001">
    <property type="protein sequence ID" value="MCZ0725297.1"/>
    <property type="molecule type" value="Genomic_DNA"/>
</dbReference>
<evidence type="ECO:0000256" key="4">
    <source>
        <dbReference type="ARBA" id="ARBA00022741"/>
    </source>
</evidence>
<dbReference type="CDD" id="cd03241">
    <property type="entry name" value="ABC_RecN"/>
    <property type="match status" value="2"/>
</dbReference>
<protein>
    <recommendedName>
        <fullName evidence="3 9">DNA repair protein RecN</fullName>
    </recommendedName>
    <alternativeName>
        <fullName evidence="8 9">Recombination protein N</fullName>
    </alternativeName>
</protein>
<evidence type="ECO:0000256" key="7">
    <source>
        <dbReference type="ARBA" id="ARBA00023204"/>
    </source>
</evidence>
<dbReference type="SUPFAM" id="SSF52540">
    <property type="entry name" value="P-loop containing nucleoside triphosphate hydrolases"/>
    <property type="match status" value="2"/>
</dbReference>